<accession>A0ABY6DSM0</accession>
<evidence type="ECO:0000313" key="3">
    <source>
        <dbReference type="Proteomes" id="UP001061302"/>
    </source>
</evidence>
<gene>
    <name evidence="2" type="ORF">N8I74_06765</name>
</gene>
<protein>
    <submittedName>
        <fullName evidence="2">Uncharacterized protein</fullName>
    </submittedName>
</protein>
<keyword evidence="3" id="KW-1185">Reference proteome</keyword>
<keyword evidence="1" id="KW-1133">Transmembrane helix</keyword>
<sequence length="58" mass="6376">MDLILSLIAIALCVLVVLWLISLLVPLLYYMGRMLAALFRLGVRDESRSAPSGGAERD</sequence>
<dbReference type="EMBL" id="CP106753">
    <property type="protein sequence ID" value="UXY16718.1"/>
    <property type="molecule type" value="Genomic_DNA"/>
</dbReference>
<reference evidence="2" key="1">
    <citation type="submission" date="2022-10" db="EMBL/GenBank/DDBJ databases">
        <title>Chitiniphilus purpureus sp. nov., a novel chitin-degrading bacterium isolated from crawfish pond sediment.</title>
        <authorList>
            <person name="Li K."/>
        </authorList>
    </citation>
    <scope>NUCLEOTIDE SEQUENCE</scope>
    <source>
        <strain evidence="2">CD1</strain>
    </source>
</reference>
<keyword evidence="1" id="KW-0812">Transmembrane</keyword>
<dbReference type="RefSeq" id="WP_263126105.1">
    <property type="nucleotide sequence ID" value="NZ_CP106753.1"/>
</dbReference>
<proteinExistence type="predicted"/>
<keyword evidence="1" id="KW-0472">Membrane</keyword>
<evidence type="ECO:0000313" key="2">
    <source>
        <dbReference type="EMBL" id="UXY16718.1"/>
    </source>
</evidence>
<evidence type="ECO:0000256" key="1">
    <source>
        <dbReference type="SAM" id="Phobius"/>
    </source>
</evidence>
<organism evidence="2 3">
    <name type="scientific">Chitiniphilus purpureus</name>
    <dbReference type="NCBI Taxonomy" id="2981137"/>
    <lineage>
        <taxon>Bacteria</taxon>
        <taxon>Pseudomonadati</taxon>
        <taxon>Pseudomonadota</taxon>
        <taxon>Betaproteobacteria</taxon>
        <taxon>Neisseriales</taxon>
        <taxon>Chitinibacteraceae</taxon>
        <taxon>Chitiniphilus</taxon>
    </lineage>
</organism>
<dbReference type="Proteomes" id="UP001061302">
    <property type="component" value="Chromosome"/>
</dbReference>
<feature type="transmembrane region" description="Helical" evidence="1">
    <location>
        <begin position="6"/>
        <end position="30"/>
    </location>
</feature>
<name>A0ABY6DSM0_9NEIS</name>